<dbReference type="Gene3D" id="3.40.50.11540">
    <property type="entry name" value="NADH-ubiquinone oxidoreductase 51kDa subunit"/>
    <property type="match status" value="1"/>
</dbReference>
<dbReference type="NCBIfam" id="NF010120">
    <property type="entry name" value="PRK13596.1"/>
    <property type="match status" value="1"/>
</dbReference>
<dbReference type="PANTHER" id="PTHR43578:SF3">
    <property type="entry name" value="NADH-QUINONE OXIDOREDUCTASE SUBUNIT F"/>
    <property type="match status" value="1"/>
</dbReference>
<dbReference type="GO" id="GO:0008137">
    <property type="term" value="F:NADH dehydrogenase (ubiquinone) activity"/>
    <property type="evidence" value="ECO:0007669"/>
    <property type="project" value="InterPro"/>
</dbReference>
<dbReference type="InterPro" id="IPR019554">
    <property type="entry name" value="Soluble_ligand-bd"/>
</dbReference>
<dbReference type="FunFam" id="3.40.50.11540:FF:000001">
    <property type="entry name" value="NADH dehydrogenase [ubiquinone] flavoprotein 1, mitochondrial"/>
    <property type="match status" value="1"/>
</dbReference>
<dbReference type="EMBL" id="UINC01000452">
    <property type="protein sequence ID" value="SUZ55611.1"/>
    <property type="molecule type" value="Genomic_DNA"/>
</dbReference>
<keyword evidence="5" id="KW-0285">Flavoprotein</keyword>
<evidence type="ECO:0000256" key="5">
    <source>
        <dbReference type="ARBA" id="ARBA00022630"/>
    </source>
</evidence>
<keyword evidence="9" id="KW-0408">Iron</keyword>
<sequence length="431" mass="47137">MDTKPLLGRVEEVGGFVDLNAYEAGQGYGAARKALTSMSPEEIVNLVKDSNLRGRGGAGFPTGLKWSFVPQGDAAGEGAKYLVCNADEMEPGTFKDRFLLENNPHVLIEGMIIGAYAIQAEKAYIFLRGEYHQPYRRLVEALADATARGFLGRGIFGTDFNLDLRIHSSGGRYICGEETALLNALEGKRAQPRTKPPFPPASGAWGRPTIVNNVETFCNVPGIVRNGVEWYQGLGLTEDAGTKIYGISGRVNRPGLWELPIGTPIRELVERHAGGMREGFELKGILPGGASTDFLVEEHFDLAMDYGTIQAAGSRMGTGTMILMDNSICPVDMSRNLQHFFAQESCGFCTPCREGLPWIEALLLDIEEGRGQEGDLEVLDRNAQFIGAPGNTFCLHATGAIEPLQSALKYFREDFDEHIRTGKCPYHGRRL</sequence>
<dbReference type="AlphaFoldDB" id="A0A381NLZ0"/>
<evidence type="ECO:0000256" key="6">
    <source>
        <dbReference type="ARBA" id="ARBA00022643"/>
    </source>
</evidence>
<evidence type="ECO:0000256" key="4">
    <source>
        <dbReference type="ARBA" id="ARBA00022485"/>
    </source>
</evidence>
<comment type="similarity">
    <text evidence="3">Belongs to the complex I 51 kDa subunit family.</text>
</comment>
<comment type="cofactor">
    <cofactor evidence="2">
        <name>[4Fe-4S] cluster</name>
        <dbReference type="ChEBI" id="CHEBI:49883"/>
    </cofactor>
</comment>
<gene>
    <name evidence="13" type="ORF">METZ01_LOCUS8465</name>
</gene>
<dbReference type="GO" id="GO:0051539">
    <property type="term" value="F:4 iron, 4 sulfur cluster binding"/>
    <property type="evidence" value="ECO:0007669"/>
    <property type="project" value="UniProtKB-KW"/>
</dbReference>
<dbReference type="FunFam" id="1.20.1440.230:FF:000002">
    <property type="entry name" value="NADH-quinone oxidoreductase subunit F"/>
    <property type="match status" value="1"/>
</dbReference>
<dbReference type="Gene3D" id="6.10.250.1450">
    <property type="match status" value="1"/>
</dbReference>
<keyword evidence="4" id="KW-0004">4Fe-4S</keyword>
<evidence type="ECO:0000313" key="13">
    <source>
        <dbReference type="EMBL" id="SUZ55611.1"/>
    </source>
</evidence>
<dbReference type="InterPro" id="IPR011537">
    <property type="entry name" value="NADH-UbQ_OxRdtase_suF"/>
</dbReference>
<dbReference type="GO" id="GO:0010181">
    <property type="term" value="F:FMN binding"/>
    <property type="evidence" value="ECO:0007669"/>
    <property type="project" value="InterPro"/>
</dbReference>
<evidence type="ECO:0000256" key="2">
    <source>
        <dbReference type="ARBA" id="ARBA00001966"/>
    </source>
</evidence>
<dbReference type="InterPro" id="IPR019575">
    <property type="entry name" value="Nuop51_4Fe4S-bd"/>
</dbReference>
<dbReference type="InterPro" id="IPR037225">
    <property type="entry name" value="Nuo51_FMN-bd_sf"/>
</dbReference>
<dbReference type="GO" id="GO:0051287">
    <property type="term" value="F:NAD binding"/>
    <property type="evidence" value="ECO:0007669"/>
    <property type="project" value="InterPro"/>
</dbReference>
<dbReference type="InterPro" id="IPR011538">
    <property type="entry name" value="Nuo51_FMN-bd"/>
</dbReference>
<dbReference type="SMART" id="SM00928">
    <property type="entry name" value="NADH_4Fe-4S"/>
    <property type="match status" value="1"/>
</dbReference>
<evidence type="ECO:0000256" key="10">
    <source>
        <dbReference type="ARBA" id="ARBA00023014"/>
    </source>
</evidence>
<comment type="cofactor">
    <cofactor evidence="1">
        <name>FMN</name>
        <dbReference type="ChEBI" id="CHEBI:58210"/>
    </cofactor>
</comment>
<evidence type="ECO:0000256" key="7">
    <source>
        <dbReference type="ARBA" id="ARBA00022723"/>
    </source>
</evidence>
<keyword evidence="11" id="KW-0520">NAD</keyword>
<dbReference type="Pfam" id="PF10531">
    <property type="entry name" value="SLBB"/>
    <property type="match status" value="1"/>
</dbReference>
<dbReference type="SUPFAM" id="SSF142984">
    <property type="entry name" value="Nqo1 middle domain-like"/>
    <property type="match status" value="1"/>
</dbReference>
<accession>A0A381NLZ0</accession>
<keyword evidence="8" id="KW-1278">Translocase</keyword>
<dbReference type="InterPro" id="IPR001949">
    <property type="entry name" value="NADH-UbQ_OxRdtase_51kDa_CS"/>
</dbReference>
<evidence type="ECO:0000256" key="3">
    <source>
        <dbReference type="ARBA" id="ARBA00007523"/>
    </source>
</evidence>
<feature type="domain" description="NADH-ubiquinone oxidoreductase 51kDa subunit iron-sulphur binding" evidence="12">
    <location>
        <begin position="331"/>
        <end position="376"/>
    </location>
</feature>
<reference evidence="13" key="1">
    <citation type="submission" date="2018-05" db="EMBL/GenBank/DDBJ databases">
        <authorList>
            <person name="Lanie J.A."/>
            <person name="Ng W.-L."/>
            <person name="Kazmierczak K.M."/>
            <person name="Andrzejewski T.M."/>
            <person name="Davidsen T.M."/>
            <person name="Wayne K.J."/>
            <person name="Tettelin H."/>
            <person name="Glass J.I."/>
            <person name="Rusch D."/>
            <person name="Podicherti R."/>
            <person name="Tsui H.-C.T."/>
            <person name="Winkler M.E."/>
        </authorList>
    </citation>
    <scope>NUCLEOTIDE SEQUENCE</scope>
</reference>
<dbReference type="Pfam" id="PF01512">
    <property type="entry name" value="Complex1_51K"/>
    <property type="match status" value="1"/>
</dbReference>
<organism evidence="13">
    <name type="scientific">marine metagenome</name>
    <dbReference type="NCBI Taxonomy" id="408172"/>
    <lineage>
        <taxon>unclassified sequences</taxon>
        <taxon>metagenomes</taxon>
        <taxon>ecological metagenomes</taxon>
    </lineage>
</organism>
<keyword evidence="6" id="KW-0288">FMN</keyword>
<keyword evidence="7" id="KW-0479">Metal-binding</keyword>
<keyword evidence="10" id="KW-0411">Iron-sulfur</keyword>
<evidence type="ECO:0000256" key="9">
    <source>
        <dbReference type="ARBA" id="ARBA00023004"/>
    </source>
</evidence>
<dbReference type="PANTHER" id="PTHR43578">
    <property type="entry name" value="NADH-QUINONE OXIDOREDUCTASE SUBUNIT F"/>
    <property type="match status" value="1"/>
</dbReference>
<dbReference type="NCBIfam" id="TIGR01959">
    <property type="entry name" value="nuoF_fam"/>
    <property type="match status" value="1"/>
</dbReference>
<evidence type="ECO:0000256" key="8">
    <source>
        <dbReference type="ARBA" id="ARBA00022967"/>
    </source>
</evidence>
<name>A0A381NLZ0_9ZZZZ</name>
<dbReference type="SUPFAM" id="SSF140490">
    <property type="entry name" value="Nqo1C-terminal domain-like"/>
    <property type="match status" value="1"/>
</dbReference>
<evidence type="ECO:0000256" key="1">
    <source>
        <dbReference type="ARBA" id="ARBA00001917"/>
    </source>
</evidence>
<dbReference type="Pfam" id="PF10589">
    <property type="entry name" value="NADH_4Fe-4S"/>
    <property type="match status" value="1"/>
</dbReference>
<dbReference type="GO" id="GO:0046872">
    <property type="term" value="F:metal ion binding"/>
    <property type="evidence" value="ECO:0007669"/>
    <property type="project" value="UniProtKB-KW"/>
</dbReference>
<dbReference type="SUPFAM" id="SSF142019">
    <property type="entry name" value="Nqo1 FMN-binding domain-like"/>
    <property type="match status" value="1"/>
</dbReference>
<evidence type="ECO:0000256" key="11">
    <source>
        <dbReference type="ARBA" id="ARBA00023027"/>
    </source>
</evidence>
<dbReference type="Gene3D" id="3.10.20.600">
    <property type="match status" value="1"/>
</dbReference>
<evidence type="ECO:0000259" key="12">
    <source>
        <dbReference type="SMART" id="SM00928"/>
    </source>
</evidence>
<dbReference type="Gene3D" id="1.20.1440.230">
    <property type="entry name" value="NADH-ubiquinone oxidoreductase 51kDa subunit, iron-sulphur binding domain"/>
    <property type="match status" value="1"/>
</dbReference>
<proteinExistence type="inferred from homology"/>
<protein>
    <recommendedName>
        <fullName evidence="12">NADH-ubiquinone oxidoreductase 51kDa subunit iron-sulphur binding domain-containing protein</fullName>
    </recommendedName>
</protein>
<dbReference type="PROSITE" id="PS00645">
    <property type="entry name" value="COMPLEX1_51K_2"/>
    <property type="match status" value="1"/>
</dbReference>
<dbReference type="InterPro" id="IPR037207">
    <property type="entry name" value="Nuop51_4Fe4S-bd_sf"/>
</dbReference>